<accession>A0ACC0IZF6</accession>
<protein>
    <submittedName>
        <fullName evidence="1">Uncharacterized protein</fullName>
    </submittedName>
</protein>
<keyword evidence="2" id="KW-1185">Reference proteome</keyword>
<proteinExistence type="predicted"/>
<dbReference type="Proteomes" id="UP001060215">
    <property type="component" value="Chromosome 1"/>
</dbReference>
<organism evidence="1 2">
    <name type="scientific">Camellia lanceoleosa</name>
    <dbReference type="NCBI Taxonomy" id="1840588"/>
    <lineage>
        <taxon>Eukaryota</taxon>
        <taxon>Viridiplantae</taxon>
        <taxon>Streptophyta</taxon>
        <taxon>Embryophyta</taxon>
        <taxon>Tracheophyta</taxon>
        <taxon>Spermatophyta</taxon>
        <taxon>Magnoliopsida</taxon>
        <taxon>eudicotyledons</taxon>
        <taxon>Gunneridae</taxon>
        <taxon>Pentapetalae</taxon>
        <taxon>asterids</taxon>
        <taxon>Ericales</taxon>
        <taxon>Theaceae</taxon>
        <taxon>Camellia</taxon>
    </lineage>
</organism>
<sequence length="115" mass="11679">MFDNLSGKLDAIIPPAIPRPSPSSTVIPPPPPLLDSRNGGNGGLLDSENGRNGGFTNGGGNLVILPTIPRHSPSSAVIPLPPPLSDFGNGGNGGLLNSDNDRKCGFTNVSGDLDE</sequence>
<dbReference type="EMBL" id="CM045758">
    <property type="protein sequence ID" value="KAI8029346.1"/>
    <property type="molecule type" value="Genomic_DNA"/>
</dbReference>
<name>A0ACC0IZF6_9ERIC</name>
<reference evidence="1 2" key="1">
    <citation type="journal article" date="2022" name="Plant J.">
        <title>Chromosome-level genome of Camellia lanceoleosa provides a valuable resource for understanding genome evolution and self-incompatibility.</title>
        <authorList>
            <person name="Gong W."/>
            <person name="Xiao S."/>
            <person name="Wang L."/>
            <person name="Liao Z."/>
            <person name="Chang Y."/>
            <person name="Mo W."/>
            <person name="Hu G."/>
            <person name="Li W."/>
            <person name="Zhao G."/>
            <person name="Zhu H."/>
            <person name="Hu X."/>
            <person name="Ji K."/>
            <person name="Xiang X."/>
            <person name="Song Q."/>
            <person name="Yuan D."/>
            <person name="Jin S."/>
            <person name="Zhang L."/>
        </authorList>
    </citation>
    <scope>NUCLEOTIDE SEQUENCE [LARGE SCALE GENOMIC DNA]</scope>
    <source>
        <strain evidence="1">SQ_2022a</strain>
    </source>
</reference>
<evidence type="ECO:0000313" key="2">
    <source>
        <dbReference type="Proteomes" id="UP001060215"/>
    </source>
</evidence>
<comment type="caution">
    <text evidence="1">The sequence shown here is derived from an EMBL/GenBank/DDBJ whole genome shotgun (WGS) entry which is preliminary data.</text>
</comment>
<gene>
    <name evidence="1" type="ORF">LOK49_LG01G00141</name>
</gene>
<evidence type="ECO:0000313" key="1">
    <source>
        <dbReference type="EMBL" id="KAI8029346.1"/>
    </source>
</evidence>